<dbReference type="AlphaFoldDB" id="A0A2N0Z350"/>
<evidence type="ECO:0000313" key="4">
    <source>
        <dbReference type="EMBL" id="PKG23934.1"/>
    </source>
</evidence>
<feature type="repeat" description="TPR" evidence="3">
    <location>
        <begin position="422"/>
        <end position="455"/>
    </location>
</feature>
<dbReference type="PANTHER" id="PTHR44858:SF1">
    <property type="entry name" value="UDP-N-ACETYLGLUCOSAMINE--PEPTIDE N-ACETYLGLUCOSAMINYLTRANSFERASE SPINDLY-RELATED"/>
    <property type="match status" value="1"/>
</dbReference>
<comment type="caution">
    <text evidence="4">The sequence shown here is derived from an EMBL/GenBank/DDBJ whole genome shotgun (WGS) entry which is preliminary data.</text>
</comment>
<sequence>MEIPFYFGKKLSGGSNNSAGLNFQDACALICFFQCLNRQNFINSLGIETINDFVIHKKDSTVSAQVKKTTLTISQVKKILKETYTDTSHHIMIVASQFQDELDKLIKKRDQFLDIIKSDIDENWKQNIVAEFNKDLAKLGLEKQKNLFLNCEFRPFAERTIEDVLLASVWTWTEKQNISIDIPNFLNSLKVKIQSLRSQRGHLRLEDIEELSKQHSIHSIATKIINEIYQSKVIKSSEILSILGDTQESILKPLEEKLKYADKLIQDGEYQPALDIYISLATFFPKVEIYLQCAMLNELCKQYEEAIKYSDLIIIENPSNYEANFIKGSSLGALNKYTEAIIQLEYTLTLKKSPELYYNLAYTNWLQGNRSNAIEYYNSCLRLNNNFSSAHLNISLCYFEELNIKIALYHVNKAISLEPNMYQAYARKGEIYRYLGLYDDAIQYFEKCLSIDKTNYQALLGISLCFSEKGLLSEAIIQFSTFFKYYYDNFFKPDDKTGKKVRLIDIGQKRTLYSTVELINENKLNVYICNACLPLSITNKTNYIFIGSPELTDHTGTIPYPTVGKIYEKGKDFHEVIEHIKSSVDLFQFFDNPIYINFEEQIEVSVKERKKYVLIEITFNKNYRIIGITDRKTGGLASFIQNYEKIGKYRIHLECLETSKVFIIDSMDNINIEMLGKF</sequence>
<dbReference type="InterPro" id="IPR050498">
    <property type="entry name" value="Ycf3"/>
</dbReference>
<gene>
    <name evidence="4" type="ORF">CWS01_09180</name>
</gene>
<dbReference type="Gene3D" id="1.25.40.10">
    <property type="entry name" value="Tetratricopeptide repeat domain"/>
    <property type="match status" value="2"/>
</dbReference>
<dbReference type="PANTHER" id="PTHR44858">
    <property type="entry name" value="TETRATRICOPEPTIDE REPEAT PROTEIN 6"/>
    <property type="match status" value="1"/>
</dbReference>
<feature type="repeat" description="TPR" evidence="3">
    <location>
        <begin position="354"/>
        <end position="387"/>
    </location>
</feature>
<dbReference type="Pfam" id="PF00515">
    <property type="entry name" value="TPR_1"/>
    <property type="match status" value="1"/>
</dbReference>
<name>A0A2N0Z350_9BACI</name>
<dbReference type="Pfam" id="PF13181">
    <property type="entry name" value="TPR_8"/>
    <property type="match status" value="1"/>
</dbReference>
<accession>A0A2N0Z350</accession>
<dbReference type="SUPFAM" id="SSF48452">
    <property type="entry name" value="TPR-like"/>
    <property type="match status" value="2"/>
</dbReference>
<keyword evidence="2 3" id="KW-0802">TPR repeat</keyword>
<dbReference type="InterPro" id="IPR019734">
    <property type="entry name" value="TPR_rpt"/>
</dbReference>
<dbReference type="SMART" id="SM00028">
    <property type="entry name" value="TPR"/>
    <property type="match status" value="4"/>
</dbReference>
<protein>
    <recommendedName>
        <fullName evidence="6">TPR repeat-containing protein</fullName>
    </recommendedName>
</protein>
<keyword evidence="1" id="KW-0677">Repeat</keyword>
<reference evidence="4 5" key="1">
    <citation type="journal article" date="2003" name="Int. J. Syst. Evol. Microbiol.">
        <title>Bacillus nealsonii sp. nov., isolated from a spacecraft-assembly facility, whose spores are gamma-radiation resistant.</title>
        <authorList>
            <person name="Venkateswaran K."/>
            <person name="Kempf M."/>
            <person name="Chen F."/>
            <person name="Satomi M."/>
            <person name="Nicholson W."/>
            <person name="Kern R."/>
        </authorList>
    </citation>
    <scope>NUCLEOTIDE SEQUENCE [LARGE SCALE GENOMIC DNA]</scope>
    <source>
        <strain evidence="4 5">FO-92</strain>
    </source>
</reference>
<evidence type="ECO:0000256" key="2">
    <source>
        <dbReference type="ARBA" id="ARBA00022803"/>
    </source>
</evidence>
<keyword evidence="5" id="KW-1185">Reference proteome</keyword>
<organism evidence="4 5">
    <name type="scientific">Niallia nealsonii</name>
    <dbReference type="NCBI Taxonomy" id="115979"/>
    <lineage>
        <taxon>Bacteria</taxon>
        <taxon>Bacillati</taxon>
        <taxon>Bacillota</taxon>
        <taxon>Bacilli</taxon>
        <taxon>Bacillales</taxon>
        <taxon>Bacillaceae</taxon>
        <taxon>Niallia</taxon>
    </lineage>
</organism>
<feature type="repeat" description="TPR" evidence="3">
    <location>
        <begin position="388"/>
        <end position="421"/>
    </location>
</feature>
<dbReference type="Proteomes" id="UP000233375">
    <property type="component" value="Unassembled WGS sequence"/>
</dbReference>
<dbReference type="RefSeq" id="WP_101176898.1">
    <property type="nucleotide sequence ID" value="NZ_PISE01000017.1"/>
</dbReference>
<dbReference type="InterPro" id="IPR011990">
    <property type="entry name" value="TPR-like_helical_dom_sf"/>
</dbReference>
<dbReference type="OrthoDB" id="306502at2"/>
<proteinExistence type="predicted"/>
<evidence type="ECO:0000313" key="5">
    <source>
        <dbReference type="Proteomes" id="UP000233375"/>
    </source>
</evidence>
<dbReference type="EMBL" id="PISE01000017">
    <property type="protein sequence ID" value="PKG23934.1"/>
    <property type="molecule type" value="Genomic_DNA"/>
</dbReference>
<evidence type="ECO:0008006" key="6">
    <source>
        <dbReference type="Google" id="ProtNLM"/>
    </source>
</evidence>
<evidence type="ECO:0000256" key="3">
    <source>
        <dbReference type="PROSITE-ProRule" id="PRU00339"/>
    </source>
</evidence>
<evidence type="ECO:0000256" key="1">
    <source>
        <dbReference type="ARBA" id="ARBA00022737"/>
    </source>
</evidence>
<dbReference type="PROSITE" id="PS50005">
    <property type="entry name" value="TPR"/>
    <property type="match status" value="3"/>
</dbReference>